<reference evidence="2 3" key="2">
    <citation type="journal article" date="2009" name="Nat. Biotechnol.">
        <title>Improved genome annotation for Zymomonas mobilis.</title>
        <authorList>
            <person name="Yang S."/>
            <person name="Pappas K.M."/>
            <person name="Hauser L.J."/>
            <person name="Land M.L."/>
            <person name="Chen G.L."/>
            <person name="Hurst G.B."/>
            <person name="Pan C."/>
            <person name="Kouvelis V.N."/>
            <person name="Typas M.A."/>
            <person name="Pelletier D.A."/>
            <person name="Klingeman D.M."/>
            <person name="Chang Y.J."/>
            <person name="Samatova N.F."/>
            <person name="Brown S.D."/>
        </authorList>
    </citation>
    <scope>NUCLEOTIDE SEQUENCE [LARGE SCALE GENOMIC DNA]</scope>
    <source>
        <strain evidence="3">ATCC 31821 / ZM4 / CP4</strain>
    </source>
</reference>
<dbReference type="InterPro" id="IPR015947">
    <property type="entry name" value="PUA-like_sf"/>
</dbReference>
<organism evidence="2 3">
    <name type="scientific">Zymomonas mobilis subsp. mobilis (strain ATCC 31821 / ZM4 / CP4)</name>
    <dbReference type="NCBI Taxonomy" id="264203"/>
    <lineage>
        <taxon>Bacteria</taxon>
        <taxon>Pseudomonadati</taxon>
        <taxon>Pseudomonadota</taxon>
        <taxon>Alphaproteobacteria</taxon>
        <taxon>Sphingomonadales</taxon>
        <taxon>Zymomonadaceae</taxon>
        <taxon>Zymomonas</taxon>
    </lineage>
</organism>
<dbReference type="AlphaFoldDB" id="Q5NP14"/>
<evidence type="ECO:0000313" key="3">
    <source>
        <dbReference type="Proteomes" id="UP000001173"/>
    </source>
</evidence>
<dbReference type="SUPFAM" id="SSF88697">
    <property type="entry name" value="PUA domain-like"/>
    <property type="match status" value="1"/>
</dbReference>
<dbReference type="STRING" id="264203.ZMO0922"/>
<dbReference type="HOGENOM" id="CLU_135561_0_0_5"/>
<dbReference type="Pfam" id="PF04266">
    <property type="entry name" value="ASCH"/>
    <property type="match status" value="1"/>
</dbReference>
<accession>Q5NP14</accession>
<sequence length="148" mass="17198">MTDIPDRKEAVISLWPEFAKAIVSGKKTVEFRRRIPLPALSARIWIYATRPVKSVIGFAYLEAIVQGDVNTLWSRYGREAFLSEQQYRDYFEGTEKATAFLLRDHQPIRAINLDQLKEIRANFQPPQSLTWLRKEETQKLVSLTSQVE</sequence>
<gene>
    <name evidence="2" type="ordered locus">ZMO0922</name>
</gene>
<dbReference type="Proteomes" id="UP000001173">
    <property type="component" value="Chromosome"/>
</dbReference>
<feature type="domain" description="ASCH" evidence="1">
    <location>
        <begin position="13"/>
        <end position="64"/>
    </location>
</feature>
<keyword evidence="3" id="KW-1185">Reference proteome</keyword>
<dbReference type="Gene3D" id="2.30.130.30">
    <property type="entry name" value="Hypothetical protein"/>
    <property type="match status" value="1"/>
</dbReference>
<dbReference type="EMBL" id="AE008692">
    <property type="protein sequence ID" value="AAV89546.1"/>
    <property type="molecule type" value="Genomic_DNA"/>
</dbReference>
<name>Q5NP14_ZYMMO</name>
<dbReference type="RefSeq" id="WP_011240781.1">
    <property type="nucleotide sequence ID" value="NC_006526.2"/>
</dbReference>
<dbReference type="KEGG" id="zmo:ZMO0922"/>
<dbReference type="eggNOG" id="COG4933">
    <property type="taxonomic scope" value="Bacteria"/>
</dbReference>
<dbReference type="InterPro" id="IPR007374">
    <property type="entry name" value="ASCH_domain"/>
</dbReference>
<evidence type="ECO:0000259" key="1">
    <source>
        <dbReference type="Pfam" id="PF04266"/>
    </source>
</evidence>
<proteinExistence type="predicted"/>
<evidence type="ECO:0000313" key="2">
    <source>
        <dbReference type="EMBL" id="AAV89546.1"/>
    </source>
</evidence>
<reference evidence="2 3" key="1">
    <citation type="journal article" date="2005" name="Nat. Biotechnol.">
        <title>The genome sequence of the ethanologenic bacterium Zymomonas mobilis ZM4.</title>
        <authorList>
            <person name="Seo J.S."/>
            <person name="Chong H."/>
            <person name="Park H.S."/>
            <person name="Yoon K.O."/>
            <person name="Jung C."/>
            <person name="Kim J.J."/>
            <person name="Hong J.H."/>
            <person name="Kim H."/>
            <person name="Kim J.H."/>
            <person name="Kil J.I."/>
            <person name="Park C.J."/>
            <person name="Oh H.M."/>
            <person name="Lee J.S."/>
            <person name="Jin S.J."/>
            <person name="Um H.W."/>
            <person name="Lee H.J."/>
            <person name="Oh S.J."/>
            <person name="Kim J.Y."/>
            <person name="Kang H.L."/>
            <person name="Lee S.Y."/>
            <person name="Lee K.J."/>
            <person name="Kang H.S."/>
        </authorList>
    </citation>
    <scope>NUCLEOTIDE SEQUENCE [LARGE SCALE GENOMIC DNA]</scope>
    <source>
        <strain evidence="3">ATCC 31821 / ZM4 / CP4</strain>
    </source>
</reference>
<protein>
    <submittedName>
        <fullName evidence="2">Helix-turn-helix domain-containing protein</fullName>
    </submittedName>
</protein>